<dbReference type="Proteomes" id="UP001500897">
    <property type="component" value="Unassembled WGS sequence"/>
</dbReference>
<evidence type="ECO:0000313" key="2">
    <source>
        <dbReference type="Proteomes" id="UP001500897"/>
    </source>
</evidence>
<sequence>MLITTIVPQRLNELLADTAIPVAHRALWALLAEVQFNLTDLLSLDVRDAIGSSLPAAWASKRALNPFLDDLVSPVRGHEGVQADCHVVRMMISGHGANAVLNGLVRRAVGPD</sequence>
<comment type="caution">
    <text evidence="1">The sequence shown here is derived from an EMBL/GenBank/DDBJ whole genome shotgun (WGS) entry which is preliminary data.</text>
</comment>
<evidence type="ECO:0000313" key="1">
    <source>
        <dbReference type="EMBL" id="GAA2106861.1"/>
    </source>
</evidence>
<name>A0ABN2X8P4_9ACTN</name>
<organism evidence="1 2">
    <name type="scientific">Kitasatospora saccharophila</name>
    <dbReference type="NCBI Taxonomy" id="407973"/>
    <lineage>
        <taxon>Bacteria</taxon>
        <taxon>Bacillati</taxon>
        <taxon>Actinomycetota</taxon>
        <taxon>Actinomycetes</taxon>
        <taxon>Kitasatosporales</taxon>
        <taxon>Streptomycetaceae</taxon>
        <taxon>Kitasatospora</taxon>
    </lineage>
</organism>
<reference evidence="1 2" key="1">
    <citation type="journal article" date="2019" name="Int. J. Syst. Evol. Microbiol.">
        <title>The Global Catalogue of Microorganisms (GCM) 10K type strain sequencing project: providing services to taxonomists for standard genome sequencing and annotation.</title>
        <authorList>
            <consortium name="The Broad Institute Genomics Platform"/>
            <consortium name="The Broad Institute Genome Sequencing Center for Infectious Disease"/>
            <person name="Wu L."/>
            <person name="Ma J."/>
        </authorList>
    </citation>
    <scope>NUCLEOTIDE SEQUENCE [LARGE SCALE GENOMIC DNA]</scope>
    <source>
        <strain evidence="1 2">JCM 14559</strain>
    </source>
</reference>
<proteinExistence type="predicted"/>
<accession>A0ABN2X8P4</accession>
<dbReference type="EMBL" id="BAAANS010000031">
    <property type="protein sequence ID" value="GAA2106861.1"/>
    <property type="molecule type" value="Genomic_DNA"/>
</dbReference>
<keyword evidence="2" id="KW-1185">Reference proteome</keyword>
<gene>
    <name evidence="1" type="ORF">GCM10009759_45490</name>
</gene>
<protein>
    <submittedName>
        <fullName evidence="1">Uncharacterized protein</fullName>
    </submittedName>
</protein>